<sequence length="135" mass="14549">MSGAGLCGLLRRGDHANRREFACHSGVGPIPPGTYFILDRQSGGLLGAFRDLFSDRKMWFALYANDGRIDDETYCDAVKRGQFRLHPKGPLGISEGCITVDSASGFQHLQALIRGSVPVPVPGTLLKAYGKVVVS</sequence>
<dbReference type="EMBL" id="JAEKFT010000006">
    <property type="protein sequence ID" value="MBT0961015.1"/>
    <property type="molecule type" value="Genomic_DNA"/>
</dbReference>
<dbReference type="AlphaFoldDB" id="A0A944H854"/>
<evidence type="ECO:0000313" key="3">
    <source>
        <dbReference type="Proteomes" id="UP000694660"/>
    </source>
</evidence>
<keyword evidence="3" id="KW-1185">Reference proteome</keyword>
<organism evidence="2 3">
    <name type="scientific">Denitromonas iodatirespirans</name>
    <dbReference type="NCBI Taxonomy" id="2795389"/>
    <lineage>
        <taxon>Bacteria</taxon>
        <taxon>Pseudomonadati</taxon>
        <taxon>Pseudomonadota</taxon>
        <taxon>Betaproteobacteria</taxon>
        <taxon>Rhodocyclales</taxon>
        <taxon>Zoogloeaceae</taxon>
        <taxon>Denitromonas</taxon>
    </lineage>
</organism>
<evidence type="ECO:0000313" key="2">
    <source>
        <dbReference type="EMBL" id="MBT0961015.1"/>
    </source>
</evidence>
<dbReference type="Proteomes" id="UP000694660">
    <property type="component" value="Unassembled WGS sequence"/>
</dbReference>
<comment type="caution">
    <text evidence="2">The sequence shown here is derived from an EMBL/GenBank/DDBJ whole genome shotgun (WGS) entry which is preliminary data.</text>
</comment>
<gene>
    <name evidence="2" type="ORF">I8J34_07480</name>
</gene>
<name>A0A944H854_DENI1</name>
<dbReference type="Pfam" id="PF10908">
    <property type="entry name" value="Tlde1_dom"/>
    <property type="match status" value="1"/>
</dbReference>
<reference evidence="3" key="1">
    <citation type="journal article" date="2022" name="ISME J.">
        <title>Genetic and phylogenetic analysis of dissimilatory iodate-reducing bacteria identifies potential niches across the world's oceans.</title>
        <authorList>
            <person name="Reyes-Umana V."/>
            <person name="Henning Z."/>
            <person name="Lee K."/>
            <person name="Barnum T.P."/>
            <person name="Coates J.D."/>
        </authorList>
    </citation>
    <scope>NUCLEOTIDE SEQUENCE [LARGE SCALE GENOMIC DNA]</scope>
    <source>
        <strain evidence="3">IR12</strain>
    </source>
</reference>
<proteinExistence type="predicted"/>
<accession>A0A944H854</accession>
<protein>
    <submittedName>
        <fullName evidence="2">DUF2778 domain-containing protein</fullName>
    </submittedName>
</protein>
<evidence type="ECO:0000259" key="1">
    <source>
        <dbReference type="Pfam" id="PF10908"/>
    </source>
</evidence>
<feature type="domain" description="Tlde1" evidence="1">
    <location>
        <begin position="13"/>
        <end position="121"/>
    </location>
</feature>
<dbReference type="InterPro" id="IPR021225">
    <property type="entry name" value="Tlde1_dom"/>
</dbReference>